<organism evidence="1 2">
    <name type="scientific">Blattamonas nauphoetae</name>
    <dbReference type="NCBI Taxonomy" id="2049346"/>
    <lineage>
        <taxon>Eukaryota</taxon>
        <taxon>Metamonada</taxon>
        <taxon>Preaxostyla</taxon>
        <taxon>Oxymonadida</taxon>
        <taxon>Blattamonas</taxon>
    </lineage>
</organism>
<dbReference type="Proteomes" id="UP001281761">
    <property type="component" value="Unassembled WGS sequence"/>
</dbReference>
<evidence type="ECO:0000313" key="1">
    <source>
        <dbReference type="EMBL" id="KAK2951135.1"/>
    </source>
</evidence>
<reference evidence="1 2" key="1">
    <citation type="journal article" date="2022" name="bioRxiv">
        <title>Genomics of Preaxostyla Flagellates Illuminates Evolutionary Transitions and the Path Towards Mitochondrial Loss.</title>
        <authorList>
            <person name="Novak L.V.F."/>
            <person name="Treitli S.C."/>
            <person name="Pyrih J."/>
            <person name="Halakuc P."/>
            <person name="Pipaliya S.V."/>
            <person name="Vacek V."/>
            <person name="Brzon O."/>
            <person name="Soukal P."/>
            <person name="Eme L."/>
            <person name="Dacks J.B."/>
            <person name="Karnkowska A."/>
            <person name="Elias M."/>
            <person name="Hampl V."/>
        </authorList>
    </citation>
    <scope>NUCLEOTIDE SEQUENCE [LARGE SCALE GENOMIC DNA]</scope>
    <source>
        <strain evidence="1">NAU3</strain>
        <tissue evidence="1">Gut</tissue>
    </source>
</reference>
<sequence length="75" mass="8503">MSKVAGPVNWEDFWEILNFMTKDACNKHHRFLTSPRGQFITVPSSKGLKSVRGHLCGSLDQIKVRSEIIDTLKSD</sequence>
<keyword evidence="2" id="KW-1185">Reference proteome</keyword>
<evidence type="ECO:0000313" key="2">
    <source>
        <dbReference type="Proteomes" id="UP001281761"/>
    </source>
</evidence>
<dbReference type="EMBL" id="JARBJD010000124">
    <property type="protein sequence ID" value="KAK2951135.1"/>
    <property type="molecule type" value="Genomic_DNA"/>
</dbReference>
<comment type="caution">
    <text evidence="1">The sequence shown here is derived from an EMBL/GenBank/DDBJ whole genome shotgun (WGS) entry which is preliminary data.</text>
</comment>
<name>A0ABQ9XIU8_9EUKA</name>
<proteinExistence type="predicted"/>
<accession>A0ABQ9XIU8</accession>
<evidence type="ECO:0008006" key="3">
    <source>
        <dbReference type="Google" id="ProtNLM"/>
    </source>
</evidence>
<protein>
    <recommendedName>
        <fullName evidence="3">HicA-like toxin of HicAB toxin-antitoxin system</fullName>
    </recommendedName>
</protein>
<gene>
    <name evidence="1" type="ORF">BLNAU_13978</name>
</gene>